<organism evidence="1">
    <name type="scientific">Arundo donax</name>
    <name type="common">Giant reed</name>
    <name type="synonym">Donax arundinaceus</name>
    <dbReference type="NCBI Taxonomy" id="35708"/>
    <lineage>
        <taxon>Eukaryota</taxon>
        <taxon>Viridiplantae</taxon>
        <taxon>Streptophyta</taxon>
        <taxon>Embryophyta</taxon>
        <taxon>Tracheophyta</taxon>
        <taxon>Spermatophyta</taxon>
        <taxon>Magnoliopsida</taxon>
        <taxon>Liliopsida</taxon>
        <taxon>Poales</taxon>
        <taxon>Poaceae</taxon>
        <taxon>PACMAD clade</taxon>
        <taxon>Arundinoideae</taxon>
        <taxon>Arundineae</taxon>
        <taxon>Arundo</taxon>
    </lineage>
</organism>
<name>A0A0A8ZRV9_ARUDO</name>
<dbReference type="EMBL" id="GBRH01258390">
    <property type="protein sequence ID" value="JAD39505.1"/>
    <property type="molecule type" value="Transcribed_RNA"/>
</dbReference>
<protein>
    <submittedName>
        <fullName evidence="1">Uncharacterized protein</fullName>
    </submittedName>
</protein>
<accession>A0A0A8ZRV9</accession>
<sequence>MSRKCWGLLIGGISPWGFFGSVVLGKCMPSKVLVGI</sequence>
<proteinExistence type="predicted"/>
<dbReference type="AlphaFoldDB" id="A0A0A8ZRV9"/>
<reference evidence="1" key="2">
    <citation type="journal article" date="2015" name="Data Brief">
        <title>Shoot transcriptome of the giant reed, Arundo donax.</title>
        <authorList>
            <person name="Barrero R.A."/>
            <person name="Guerrero F.D."/>
            <person name="Moolhuijzen P."/>
            <person name="Goolsby J.A."/>
            <person name="Tidwell J."/>
            <person name="Bellgard S.E."/>
            <person name="Bellgard M.I."/>
        </authorList>
    </citation>
    <scope>NUCLEOTIDE SEQUENCE</scope>
    <source>
        <tissue evidence="1">Shoot tissue taken approximately 20 cm above the soil surface</tissue>
    </source>
</reference>
<evidence type="ECO:0000313" key="1">
    <source>
        <dbReference type="EMBL" id="JAD39505.1"/>
    </source>
</evidence>
<reference evidence="1" key="1">
    <citation type="submission" date="2014-09" db="EMBL/GenBank/DDBJ databases">
        <authorList>
            <person name="Magalhaes I.L.F."/>
            <person name="Oliveira U."/>
            <person name="Santos F.R."/>
            <person name="Vidigal T.H.D.A."/>
            <person name="Brescovit A.D."/>
            <person name="Santos A.J."/>
        </authorList>
    </citation>
    <scope>NUCLEOTIDE SEQUENCE</scope>
    <source>
        <tissue evidence="1">Shoot tissue taken approximately 20 cm above the soil surface</tissue>
    </source>
</reference>